<protein>
    <submittedName>
        <fullName evidence="1">Uncharacterized protein</fullName>
    </submittedName>
</protein>
<proteinExistence type="predicted"/>
<evidence type="ECO:0000313" key="1">
    <source>
        <dbReference type="EMBL" id="DAF91947.1"/>
    </source>
</evidence>
<name>A0A8S5UBZ1_9CAUD</name>
<sequence>MLLHHNQTPYASTTSYSKPISQTLYEFHLLT</sequence>
<dbReference type="EMBL" id="BK016062">
    <property type="protein sequence ID" value="DAF91947.1"/>
    <property type="molecule type" value="Genomic_DNA"/>
</dbReference>
<reference evidence="1" key="1">
    <citation type="journal article" date="2021" name="Proc. Natl. Acad. Sci. U.S.A.">
        <title>A Catalog of Tens of Thousands of Viruses from Human Metagenomes Reveals Hidden Associations with Chronic Diseases.</title>
        <authorList>
            <person name="Tisza M.J."/>
            <person name="Buck C.B."/>
        </authorList>
    </citation>
    <scope>NUCLEOTIDE SEQUENCE</scope>
    <source>
        <strain evidence="1">CtZkC8</strain>
    </source>
</reference>
<accession>A0A8S5UBZ1</accession>
<organism evidence="1">
    <name type="scientific">Podoviridae sp. ctZkC8</name>
    <dbReference type="NCBI Taxonomy" id="2825259"/>
    <lineage>
        <taxon>Viruses</taxon>
        <taxon>Duplodnaviria</taxon>
        <taxon>Heunggongvirae</taxon>
        <taxon>Uroviricota</taxon>
        <taxon>Caudoviricetes</taxon>
    </lineage>
</organism>